<evidence type="ECO:0000256" key="2">
    <source>
        <dbReference type="SAM" id="Phobius"/>
    </source>
</evidence>
<gene>
    <name evidence="4" type="ORF">FSC09_03650</name>
    <name evidence="5" type="ORF">G0027_12570</name>
    <name evidence="3" type="ORF">MSG88_11315</name>
</gene>
<evidence type="ECO:0000313" key="5">
    <source>
        <dbReference type="EMBL" id="QOW43597.1"/>
    </source>
</evidence>
<evidence type="ECO:0000313" key="7">
    <source>
        <dbReference type="Proteomes" id="UP000593812"/>
    </source>
</evidence>
<reference evidence="5 7" key="2">
    <citation type="submission" date="2020-02" db="EMBL/GenBank/DDBJ databases">
        <title>Tigecycline-resistant Acinetobacter species from pigs and migratory birds.</title>
        <authorList>
            <person name="Chen C."/>
            <person name="Sun J."/>
            <person name="Liao X.-P."/>
            <person name="Liu Y.-H."/>
        </authorList>
    </citation>
    <scope>NUCLEOTIDE SEQUENCE [LARGE SCALE GENOMIC DNA]</scope>
    <source>
        <strain evidence="5 7">C15_T</strain>
    </source>
</reference>
<reference evidence="3" key="3">
    <citation type="submission" date="2023-10" db="EMBL/GenBank/DDBJ databases">
        <authorList>
            <person name="Sykes E.M.E."/>
            <person name="Khan I.U.H."/>
            <person name="Kumar A."/>
        </authorList>
    </citation>
    <scope>NUCLEOTIDE SEQUENCE</scope>
    <source>
        <strain evidence="3">IK5</strain>
    </source>
</reference>
<proteinExistence type="predicted"/>
<dbReference type="Proteomes" id="UP000503440">
    <property type="component" value="Chromosome"/>
</dbReference>
<dbReference type="AlphaFoldDB" id="A0A6C0YS82"/>
<protein>
    <submittedName>
        <fullName evidence="4">Uncharacterized protein</fullName>
    </submittedName>
</protein>
<feature type="compositionally biased region" description="Low complexity" evidence="1">
    <location>
        <begin position="89"/>
        <end position="110"/>
    </location>
</feature>
<name>A0A6C0YS82_9GAMM</name>
<keyword evidence="2" id="KW-1133">Transmembrane helix</keyword>
<dbReference type="Proteomes" id="UP000593812">
    <property type="component" value="Chromosome"/>
</dbReference>
<dbReference type="EMBL" id="CP044455">
    <property type="protein sequence ID" value="QIC69564.1"/>
    <property type="molecule type" value="Genomic_DNA"/>
</dbReference>
<feature type="compositionally biased region" description="Polar residues" evidence="1">
    <location>
        <begin position="61"/>
        <end position="72"/>
    </location>
</feature>
<dbReference type="EMBL" id="JAWJYY010000001">
    <property type="protein sequence ID" value="MDV4316335.1"/>
    <property type="molecule type" value="Genomic_DNA"/>
</dbReference>
<reference evidence="4 6" key="1">
    <citation type="submission" date="2019-09" db="EMBL/GenBank/DDBJ databases">
        <title>Non-baumannii Acinetobacter spp. carrying blaNDM-1 isolated in China.</title>
        <authorList>
            <person name="Cui C."/>
            <person name="Chen C."/>
            <person name="Sun J."/>
            <person name="Liu Y."/>
        </authorList>
    </citation>
    <scope>NUCLEOTIDE SEQUENCE [LARGE SCALE GENOMIC DNA]</scope>
    <source>
        <strain evidence="4 6">B18</strain>
    </source>
</reference>
<feature type="transmembrane region" description="Helical" evidence="2">
    <location>
        <begin position="25"/>
        <end position="44"/>
    </location>
</feature>
<dbReference type="EMBL" id="CP048654">
    <property type="protein sequence ID" value="QOW43597.1"/>
    <property type="molecule type" value="Genomic_DNA"/>
</dbReference>
<evidence type="ECO:0000313" key="4">
    <source>
        <dbReference type="EMBL" id="QIC69564.1"/>
    </source>
</evidence>
<accession>A0A6C0YS82</accession>
<evidence type="ECO:0000313" key="3">
    <source>
        <dbReference type="EMBL" id="MDV4316335.1"/>
    </source>
</evidence>
<dbReference type="Proteomes" id="UP001284654">
    <property type="component" value="Unassembled WGS sequence"/>
</dbReference>
<feature type="region of interest" description="Disordered" evidence="1">
    <location>
        <begin position="46"/>
        <end position="110"/>
    </location>
</feature>
<dbReference type="GeneID" id="69466547"/>
<sequence length="110" mass="11420">MSHDFNKPPHVTSAEEVQKKKRMPVFILIAVGVFLLALVVYMFADRDPKPSEAPPGHPNANVEQATPNNSTPAMAEEGVATTGVDGDIGTAVDGDSATATDGDTATATAQ</sequence>
<organism evidence="4 6">
    <name type="scientific">Acinetobacter indicus</name>
    <dbReference type="NCBI Taxonomy" id="756892"/>
    <lineage>
        <taxon>Bacteria</taxon>
        <taxon>Pseudomonadati</taxon>
        <taxon>Pseudomonadota</taxon>
        <taxon>Gammaproteobacteria</taxon>
        <taxon>Moraxellales</taxon>
        <taxon>Moraxellaceae</taxon>
        <taxon>Acinetobacter</taxon>
    </lineage>
</organism>
<evidence type="ECO:0000313" key="6">
    <source>
        <dbReference type="Proteomes" id="UP000503440"/>
    </source>
</evidence>
<keyword evidence="2" id="KW-0812">Transmembrane</keyword>
<evidence type="ECO:0000256" key="1">
    <source>
        <dbReference type="SAM" id="MobiDB-lite"/>
    </source>
</evidence>
<dbReference type="RefSeq" id="WP_005179600.1">
    <property type="nucleotide sequence ID" value="NZ_CP039031.1"/>
</dbReference>
<keyword evidence="2" id="KW-0472">Membrane</keyword>